<dbReference type="STRING" id="1458275.AZ34_05920"/>
<gene>
    <name evidence="2" type="ORF">AZ34_05920</name>
</gene>
<sequence>MDLGIKGKWALVGGASKGLGYGCAQALAQEGVNVVIVARGKDALLDAATRLKSECPGVEVIAVPVDITTPEGRAAIFAERKDYDIVVTNAGGPPPGDFRTWDREAWIKAVDANMLTPIELIKATIDGMAARGYGRIVNITSSAVKAPIDILGLSNGARSGLTGFVAGLARNPQIASKGVTLNNLLPGAFDTDRLRVTMVGAAQKTGKPIEAIADARRQTIPAQRFGTPAEFGAICAFLCSLHAGYINGQNVLADGGAYPGTY</sequence>
<reference evidence="2 3" key="1">
    <citation type="submission" date="2014-02" db="EMBL/GenBank/DDBJ databases">
        <title>Draft Genome of Hylemonella gracilis isolated from the Niagara River.</title>
        <authorList>
            <person name="Pawlowski D.R."/>
            <person name="Koudelka G.B."/>
        </authorList>
    </citation>
    <scope>NUCLEOTIDE SEQUENCE [LARGE SCALE GENOMIC DNA]</scope>
    <source>
        <strain evidence="2 3">Niagara R</strain>
    </source>
</reference>
<comment type="similarity">
    <text evidence="1">Belongs to the short-chain dehydrogenases/reductases (SDR) family.</text>
</comment>
<evidence type="ECO:0000313" key="2">
    <source>
        <dbReference type="EMBL" id="EYC50644.1"/>
    </source>
</evidence>
<comment type="caution">
    <text evidence="2">The sequence shown here is derived from an EMBL/GenBank/DDBJ whole genome shotgun (WGS) entry which is preliminary data.</text>
</comment>
<dbReference type="FunFam" id="3.40.50.720:FF:000642">
    <property type="entry name" value="Short-chain dehydrogenase/reductase SDR"/>
    <property type="match status" value="1"/>
</dbReference>
<dbReference type="SUPFAM" id="SSF51735">
    <property type="entry name" value="NAD(P)-binding Rossmann-fold domains"/>
    <property type="match status" value="1"/>
</dbReference>
<organism evidence="2 3">
    <name type="scientific">Hylemonella gracilis str. Niagara R</name>
    <dbReference type="NCBI Taxonomy" id="1458275"/>
    <lineage>
        <taxon>Bacteria</taxon>
        <taxon>Pseudomonadati</taxon>
        <taxon>Pseudomonadota</taxon>
        <taxon>Betaproteobacteria</taxon>
        <taxon>Burkholderiales</taxon>
        <taxon>Comamonadaceae</taxon>
        <taxon>Hylemonella</taxon>
    </lineage>
</organism>
<evidence type="ECO:0000313" key="3">
    <source>
        <dbReference type="Proteomes" id="UP000023268"/>
    </source>
</evidence>
<dbReference type="Proteomes" id="UP000023268">
    <property type="component" value="Unassembled WGS sequence"/>
</dbReference>
<evidence type="ECO:0000256" key="1">
    <source>
        <dbReference type="ARBA" id="ARBA00006484"/>
    </source>
</evidence>
<dbReference type="InterPro" id="IPR050259">
    <property type="entry name" value="SDR"/>
</dbReference>
<dbReference type="AlphaFoldDB" id="A0A016XEY8"/>
<dbReference type="Pfam" id="PF13561">
    <property type="entry name" value="adh_short_C2"/>
    <property type="match status" value="1"/>
</dbReference>
<name>A0A016XEY8_9BURK</name>
<dbReference type="eggNOG" id="COG1028">
    <property type="taxonomic scope" value="Bacteria"/>
</dbReference>
<dbReference type="InterPro" id="IPR036291">
    <property type="entry name" value="NAD(P)-bd_dom_sf"/>
</dbReference>
<dbReference type="EMBL" id="JEMG01000001">
    <property type="protein sequence ID" value="EYC50644.1"/>
    <property type="molecule type" value="Genomic_DNA"/>
</dbReference>
<proteinExistence type="inferred from homology"/>
<protein>
    <submittedName>
        <fullName evidence="2">3-oxoacyl-ACP reductase</fullName>
    </submittedName>
</protein>
<dbReference type="Gene3D" id="3.40.50.720">
    <property type="entry name" value="NAD(P)-binding Rossmann-like Domain"/>
    <property type="match status" value="1"/>
</dbReference>
<dbReference type="PRINTS" id="PR00081">
    <property type="entry name" value="GDHRDH"/>
</dbReference>
<dbReference type="RefSeq" id="WP_035605823.1">
    <property type="nucleotide sequence ID" value="NZ_JEMG01000001.1"/>
</dbReference>
<accession>A0A016XEY8</accession>
<dbReference type="InterPro" id="IPR002347">
    <property type="entry name" value="SDR_fam"/>
</dbReference>
<dbReference type="OrthoDB" id="9804774at2"/>
<dbReference type="PANTHER" id="PTHR42879">
    <property type="entry name" value="3-OXOACYL-(ACYL-CARRIER-PROTEIN) REDUCTASE"/>
    <property type="match status" value="1"/>
</dbReference>
<dbReference type="PANTHER" id="PTHR42879:SF6">
    <property type="entry name" value="NADPH-DEPENDENT REDUCTASE BACG"/>
    <property type="match status" value="1"/>
</dbReference>